<gene>
    <name evidence="3" type="ORF">DIS24_g12280</name>
</gene>
<dbReference type="Proteomes" id="UP001175001">
    <property type="component" value="Unassembled WGS sequence"/>
</dbReference>
<evidence type="ECO:0000313" key="3">
    <source>
        <dbReference type="EMBL" id="KAK0609653.1"/>
    </source>
</evidence>
<dbReference type="Pfam" id="PF01593">
    <property type="entry name" value="Amino_oxidase"/>
    <property type="match status" value="1"/>
</dbReference>
<evidence type="ECO:0000259" key="2">
    <source>
        <dbReference type="Pfam" id="PF01593"/>
    </source>
</evidence>
<comment type="caution">
    <text evidence="3">The sequence shown here is derived from an EMBL/GenBank/DDBJ whole genome shotgun (WGS) entry which is preliminary data.</text>
</comment>
<accession>A0AA39TVN7</accession>
<dbReference type="InterPro" id="IPR050281">
    <property type="entry name" value="Flavin_monoamine_oxidase"/>
</dbReference>
<reference evidence="3" key="1">
    <citation type="submission" date="2023-06" db="EMBL/GenBank/DDBJ databases">
        <title>Multi-omics analyses reveal the molecular pathogenesis toolkit of Lasiodiplodia hormozganensis, a cross-kingdom pathogen.</title>
        <authorList>
            <person name="Felix C."/>
            <person name="Meneses R."/>
            <person name="Goncalves M.F.M."/>
            <person name="Tilleman L."/>
            <person name="Duarte A.S."/>
            <person name="Jorrin-Novo J.V."/>
            <person name="Van De Peer Y."/>
            <person name="Deforce D."/>
            <person name="Van Nieuwerburgh F."/>
            <person name="Esteves A.C."/>
            <person name="Alves A."/>
        </authorList>
    </citation>
    <scope>NUCLEOTIDE SEQUENCE</scope>
    <source>
        <strain evidence="3">CBS 339.90</strain>
    </source>
</reference>
<dbReference type="Gene3D" id="3.90.660.10">
    <property type="match status" value="1"/>
</dbReference>
<proteinExistence type="predicted"/>
<feature type="region of interest" description="Disordered" evidence="1">
    <location>
        <begin position="628"/>
        <end position="660"/>
    </location>
</feature>
<dbReference type="GO" id="GO:0009063">
    <property type="term" value="P:amino acid catabolic process"/>
    <property type="evidence" value="ECO:0007669"/>
    <property type="project" value="TreeGrafter"/>
</dbReference>
<dbReference type="Gene3D" id="3.50.50.60">
    <property type="entry name" value="FAD/NAD(P)-binding domain"/>
    <property type="match status" value="1"/>
</dbReference>
<dbReference type="SUPFAM" id="SSF54373">
    <property type="entry name" value="FAD-linked reductases, C-terminal domain"/>
    <property type="match status" value="1"/>
</dbReference>
<dbReference type="SUPFAM" id="SSF51905">
    <property type="entry name" value="FAD/NAD(P)-binding domain"/>
    <property type="match status" value="1"/>
</dbReference>
<dbReference type="EMBL" id="JAUJDW010000245">
    <property type="protein sequence ID" value="KAK0609653.1"/>
    <property type="molecule type" value="Genomic_DNA"/>
</dbReference>
<keyword evidence="4" id="KW-1185">Reference proteome</keyword>
<feature type="domain" description="Amine oxidase" evidence="2">
    <location>
        <begin position="106"/>
        <end position="593"/>
    </location>
</feature>
<dbReference type="InterPro" id="IPR036188">
    <property type="entry name" value="FAD/NAD-bd_sf"/>
</dbReference>
<protein>
    <submittedName>
        <fullName evidence="3">Bifunctional amine oxidase</fullName>
    </submittedName>
</protein>
<dbReference type="PANTHER" id="PTHR10742:SF342">
    <property type="entry name" value="AMINE OXIDASE"/>
    <property type="match status" value="1"/>
</dbReference>
<dbReference type="PANTHER" id="PTHR10742">
    <property type="entry name" value="FLAVIN MONOAMINE OXIDASE"/>
    <property type="match status" value="1"/>
</dbReference>
<organism evidence="3 4">
    <name type="scientific">Lasiodiplodia hormozganensis</name>
    <dbReference type="NCBI Taxonomy" id="869390"/>
    <lineage>
        <taxon>Eukaryota</taxon>
        <taxon>Fungi</taxon>
        <taxon>Dikarya</taxon>
        <taxon>Ascomycota</taxon>
        <taxon>Pezizomycotina</taxon>
        <taxon>Dothideomycetes</taxon>
        <taxon>Dothideomycetes incertae sedis</taxon>
        <taxon>Botryosphaeriales</taxon>
        <taxon>Botryosphaeriaceae</taxon>
        <taxon>Lasiodiplodia</taxon>
    </lineage>
</organism>
<evidence type="ECO:0000313" key="4">
    <source>
        <dbReference type="Proteomes" id="UP001175001"/>
    </source>
</evidence>
<name>A0AA39TVN7_9PEZI</name>
<dbReference type="Gene3D" id="1.10.10.1620">
    <property type="match status" value="1"/>
</dbReference>
<dbReference type="GO" id="GO:0001716">
    <property type="term" value="F:L-amino-acid oxidase activity"/>
    <property type="evidence" value="ECO:0007669"/>
    <property type="project" value="TreeGrafter"/>
</dbReference>
<dbReference type="AlphaFoldDB" id="A0AA39TVN7"/>
<feature type="compositionally biased region" description="Basic and acidic residues" evidence="1">
    <location>
        <begin position="635"/>
        <end position="645"/>
    </location>
</feature>
<dbReference type="InterPro" id="IPR002937">
    <property type="entry name" value="Amino_oxidase"/>
</dbReference>
<evidence type="ECO:0000256" key="1">
    <source>
        <dbReference type="SAM" id="MobiDB-lite"/>
    </source>
</evidence>
<sequence>MGSRTETLEDNPSYKYQWARQVARDKLVDDFDNVSRKLETLQLNLPVPKDPTGLVNGTMPIGTVTGNRPQHPGKFKVGIVGAGCAGLFTAMILDHINEKIPELNIEYDILEAADEDRLGGRLYTYNFSGNKKDYYDVGAMRFPKIPIMERTFQLFEMLGINENNKLIPYYFTDPEKVCPTYFNDVHTVGTPEGGDTYNMNKGLASDDQIPQNLIDSRPDIVLDKAIQYYKDQVKDHLDAARGGKHPIANDSEEKDDWIPLKKADYMSTRQFLRSHKHFGKKNARPGFNFNTIEWLETFDAGTGWYDQALTETVLESLDFDAKAKWFCVDGGVQQVAKLMANRLKRKPEFNSQVTAIKKALDGTMGLKIKHNDSSRTESRDYFAVFNSTTLGALQRMDLTEAGLRYGTKQAIRSLCYGAACKVAIKFKSAWWQKPPFNINKGGLGKTDLPIRVCVYPSYNLNNPPNESAVLLCSYTWSQDAQRLGSLISRSSPAAEEELREVLVHNLALLHAKDPQDYKGVRDLIEKSYETHHAFDWYQDPHASGAFAFFGPGQFSKMWPEIIRPNGWLYLIGEAASAHHAWIVGALESSVRAVFQMLQSLHLQDDKLIFPAYKDAMDLLSKNNDDGLPFSPLPKEMPKRQNDALEKKKKKTVDHRPKAGENVSYPAADVALGFLETFIVKQEEEQEKKSFAL</sequence>